<dbReference type="InterPro" id="IPR036034">
    <property type="entry name" value="PDZ_sf"/>
</dbReference>
<accession>A0A1I2GRI6</accession>
<evidence type="ECO:0008006" key="4">
    <source>
        <dbReference type="Google" id="ProtNLM"/>
    </source>
</evidence>
<feature type="region of interest" description="Disordered" evidence="1">
    <location>
        <begin position="281"/>
        <end position="307"/>
    </location>
</feature>
<dbReference type="RefSeq" id="WP_143825544.1">
    <property type="nucleotide sequence ID" value="NZ_NETK01000001.1"/>
</dbReference>
<dbReference type="AlphaFoldDB" id="A0A1I2GRI6"/>
<gene>
    <name evidence="2" type="ORF">SAMN02745121_07462</name>
</gene>
<reference evidence="3" key="1">
    <citation type="submission" date="2016-10" db="EMBL/GenBank/DDBJ databases">
        <authorList>
            <person name="Varghese N."/>
            <person name="Submissions S."/>
        </authorList>
    </citation>
    <scope>NUCLEOTIDE SEQUENCE [LARGE SCALE GENOMIC DNA]</scope>
    <source>
        <strain evidence="3">ATCC 25963</strain>
    </source>
</reference>
<dbReference type="Gene3D" id="2.30.42.10">
    <property type="match status" value="1"/>
</dbReference>
<dbReference type="PROSITE" id="PS51257">
    <property type="entry name" value="PROKAR_LIPOPROTEIN"/>
    <property type="match status" value="1"/>
</dbReference>
<evidence type="ECO:0000256" key="1">
    <source>
        <dbReference type="SAM" id="MobiDB-lite"/>
    </source>
</evidence>
<dbReference type="EMBL" id="FOMX01000034">
    <property type="protein sequence ID" value="SFF19858.1"/>
    <property type="molecule type" value="Genomic_DNA"/>
</dbReference>
<proteinExistence type="predicted"/>
<dbReference type="SUPFAM" id="SSF50156">
    <property type="entry name" value="PDZ domain-like"/>
    <property type="match status" value="1"/>
</dbReference>
<evidence type="ECO:0000313" key="2">
    <source>
        <dbReference type="EMBL" id="SFF19858.1"/>
    </source>
</evidence>
<sequence length="528" mass="57176">MKATIASLRQRPRFRGSAVVLACAVGAGGCHNAPADPCGAQSCVPPPRQLTPEQIEALVEACNYKTTFEHNTGLVCPVGPGYSEAEPEVDDPFAPTEACREQLFELWNWESTWFLTKDDLVPQLAAQHPEMTTAEIDALATSKAANYAEELKNTVSGLHALFFHPLFVPADEALFFADELYPEGWAESFAVAELPAAGSFVLDENDYNREFLLHFYSSISQINAYDEVQEVTWRMEWAELQNAVIVERGFVREPNAVEADVAAKYFIAPSFAHELGHAMGEPEHNDAFETTGDEPDEDDDAEDDDEYGDAFTYGAALAQAMLLGAAYSRMPGKSAYLGDWDVPLGYIDMLECKFFHEQVDPITLGHVPAECESPTMTPFATAVLARPPANPTAGEQPCRVDEVAAEATEISIASDGMGGLTVTVPRWVLGYVEARLDDFVLDATTHSTTVTVDGEPFQGFAIDWLHADGFAAHFGLEEGDVVYVVDGYPATDVSAVLRGVDALTASGSAAIRILRGGAVVTIVYVLAP</sequence>
<keyword evidence="3" id="KW-1185">Reference proteome</keyword>
<name>A0A1I2GRI6_9BACT</name>
<protein>
    <recommendedName>
        <fullName evidence="4">PDZ domain-containing protein</fullName>
    </recommendedName>
</protein>
<evidence type="ECO:0000313" key="3">
    <source>
        <dbReference type="Proteomes" id="UP000199400"/>
    </source>
</evidence>
<feature type="compositionally biased region" description="Acidic residues" evidence="1">
    <location>
        <begin position="291"/>
        <end position="307"/>
    </location>
</feature>
<organism evidence="2 3">
    <name type="scientific">Nannocystis exedens</name>
    <dbReference type="NCBI Taxonomy" id="54"/>
    <lineage>
        <taxon>Bacteria</taxon>
        <taxon>Pseudomonadati</taxon>
        <taxon>Myxococcota</taxon>
        <taxon>Polyangia</taxon>
        <taxon>Nannocystales</taxon>
        <taxon>Nannocystaceae</taxon>
        <taxon>Nannocystis</taxon>
    </lineage>
</organism>
<dbReference type="Proteomes" id="UP000199400">
    <property type="component" value="Unassembled WGS sequence"/>
</dbReference>